<keyword evidence="5" id="KW-0479">Metal-binding</keyword>
<evidence type="ECO:0000256" key="6">
    <source>
        <dbReference type="ARBA" id="ARBA00022763"/>
    </source>
</evidence>
<dbReference type="PANTHER" id="PTHR15822:SF4">
    <property type="entry name" value="TYROSYL-DNA PHOSPHODIESTERASE 2"/>
    <property type="match status" value="1"/>
</dbReference>
<keyword evidence="9" id="KW-0234">DNA repair</keyword>
<gene>
    <name evidence="11" type="ORF">G7Y89_g3002</name>
</gene>
<evidence type="ECO:0000256" key="2">
    <source>
        <dbReference type="ARBA" id="ARBA00001946"/>
    </source>
</evidence>
<keyword evidence="6" id="KW-0227">DNA damage</keyword>
<evidence type="ECO:0000256" key="5">
    <source>
        <dbReference type="ARBA" id="ARBA00022723"/>
    </source>
</evidence>
<reference evidence="11 12" key="1">
    <citation type="submission" date="2020-03" db="EMBL/GenBank/DDBJ databases">
        <title>Draft Genome Sequence of Cudoniella acicularis.</title>
        <authorList>
            <person name="Buettner E."/>
            <person name="Kellner H."/>
        </authorList>
    </citation>
    <scope>NUCLEOTIDE SEQUENCE [LARGE SCALE GENOMIC DNA]</scope>
    <source>
        <strain evidence="11 12">DSM 108380</strain>
    </source>
</reference>
<organism evidence="11 12">
    <name type="scientific">Cudoniella acicularis</name>
    <dbReference type="NCBI Taxonomy" id="354080"/>
    <lineage>
        <taxon>Eukaryota</taxon>
        <taxon>Fungi</taxon>
        <taxon>Dikarya</taxon>
        <taxon>Ascomycota</taxon>
        <taxon>Pezizomycotina</taxon>
        <taxon>Leotiomycetes</taxon>
        <taxon>Helotiales</taxon>
        <taxon>Tricladiaceae</taxon>
        <taxon>Cudoniella</taxon>
    </lineage>
</organism>
<keyword evidence="10" id="KW-0539">Nucleus</keyword>
<dbReference type="CDD" id="cd09080">
    <property type="entry name" value="TDP2"/>
    <property type="match status" value="1"/>
</dbReference>
<dbReference type="EMBL" id="JAAMPI010000141">
    <property type="protein sequence ID" value="KAF4635099.1"/>
    <property type="molecule type" value="Genomic_DNA"/>
</dbReference>
<evidence type="ECO:0000256" key="9">
    <source>
        <dbReference type="ARBA" id="ARBA00023204"/>
    </source>
</evidence>
<evidence type="ECO:0000256" key="3">
    <source>
        <dbReference type="ARBA" id="ARBA00004123"/>
    </source>
</evidence>
<evidence type="ECO:0000256" key="1">
    <source>
        <dbReference type="ARBA" id="ARBA00001936"/>
    </source>
</evidence>
<dbReference type="Gene3D" id="3.60.10.10">
    <property type="entry name" value="Endonuclease/exonuclease/phosphatase"/>
    <property type="match status" value="1"/>
</dbReference>
<dbReference type="InterPro" id="IPR036691">
    <property type="entry name" value="Endo/exonu/phosph_ase_sf"/>
</dbReference>
<comment type="caution">
    <text evidence="11">The sequence shown here is derived from an EMBL/GenBank/DDBJ whole genome shotgun (WGS) entry which is preliminary data.</text>
</comment>
<dbReference type="InterPro" id="IPR051547">
    <property type="entry name" value="TDP2-like"/>
</dbReference>
<evidence type="ECO:0000313" key="11">
    <source>
        <dbReference type="EMBL" id="KAF4635099.1"/>
    </source>
</evidence>
<dbReference type="GO" id="GO:0046872">
    <property type="term" value="F:metal ion binding"/>
    <property type="evidence" value="ECO:0007669"/>
    <property type="project" value="UniProtKB-KW"/>
</dbReference>
<protein>
    <recommendedName>
        <fullName evidence="13">Endonuclease/exonuclease/phosphatase domain-containing protein</fullName>
    </recommendedName>
</protein>
<evidence type="ECO:0000256" key="8">
    <source>
        <dbReference type="ARBA" id="ARBA00022842"/>
    </source>
</evidence>
<dbReference type="GO" id="GO:0004518">
    <property type="term" value="F:nuclease activity"/>
    <property type="evidence" value="ECO:0007669"/>
    <property type="project" value="UniProtKB-KW"/>
</dbReference>
<keyword evidence="8" id="KW-0460">Magnesium</keyword>
<dbReference type="GO" id="GO:0006302">
    <property type="term" value="P:double-strand break repair"/>
    <property type="evidence" value="ECO:0007669"/>
    <property type="project" value="TreeGrafter"/>
</dbReference>
<dbReference type="GO" id="GO:0070260">
    <property type="term" value="F:5'-tyrosyl-DNA phosphodiesterase activity"/>
    <property type="evidence" value="ECO:0007669"/>
    <property type="project" value="TreeGrafter"/>
</dbReference>
<evidence type="ECO:0008006" key="13">
    <source>
        <dbReference type="Google" id="ProtNLM"/>
    </source>
</evidence>
<proteinExistence type="predicted"/>
<dbReference type="GO" id="GO:0003697">
    <property type="term" value="F:single-stranded DNA binding"/>
    <property type="evidence" value="ECO:0007669"/>
    <property type="project" value="TreeGrafter"/>
</dbReference>
<comment type="cofactor">
    <cofactor evidence="1">
        <name>Mn(2+)</name>
        <dbReference type="ChEBI" id="CHEBI:29035"/>
    </cofactor>
</comment>
<dbReference type="OrthoDB" id="3551944at2759"/>
<dbReference type="GO" id="GO:0005737">
    <property type="term" value="C:cytoplasm"/>
    <property type="evidence" value="ECO:0007669"/>
    <property type="project" value="TreeGrafter"/>
</dbReference>
<dbReference type="AlphaFoldDB" id="A0A8H4W8T9"/>
<dbReference type="GO" id="GO:0005634">
    <property type="term" value="C:nucleus"/>
    <property type="evidence" value="ECO:0007669"/>
    <property type="project" value="UniProtKB-SubCell"/>
</dbReference>
<keyword evidence="7" id="KW-0378">Hydrolase</keyword>
<evidence type="ECO:0000256" key="7">
    <source>
        <dbReference type="ARBA" id="ARBA00022801"/>
    </source>
</evidence>
<evidence type="ECO:0000256" key="4">
    <source>
        <dbReference type="ARBA" id="ARBA00022722"/>
    </source>
</evidence>
<dbReference type="SUPFAM" id="SSF56219">
    <property type="entry name" value="DNase I-like"/>
    <property type="match status" value="1"/>
</dbReference>
<evidence type="ECO:0000256" key="10">
    <source>
        <dbReference type="ARBA" id="ARBA00023242"/>
    </source>
</evidence>
<keyword evidence="12" id="KW-1185">Reference proteome</keyword>
<dbReference type="PANTHER" id="PTHR15822">
    <property type="entry name" value="TRAF AND TNF RECEPTOR-ASSOCIATED PROTEIN"/>
    <property type="match status" value="1"/>
</dbReference>
<accession>A0A8H4W8T9</accession>
<evidence type="ECO:0000313" key="12">
    <source>
        <dbReference type="Proteomes" id="UP000566819"/>
    </source>
</evidence>
<keyword evidence="4" id="KW-0540">Nuclease</keyword>
<comment type="cofactor">
    <cofactor evidence="2">
        <name>Mg(2+)</name>
        <dbReference type="ChEBI" id="CHEBI:18420"/>
    </cofactor>
</comment>
<comment type="subcellular location">
    <subcellularLocation>
        <location evidence="3">Nucleus</location>
    </subcellularLocation>
</comment>
<sequence>MPLPENSPSARIANPHLYSPRMCRWRPFETVPGQVVLDQGSLLRVVSWNIDFMAAGRATRASSAMDHLEGAFGNPPLPLVIMLQEVHCESLLAILGHPWIRKNFVLSDVSVPQPYFTLMMVSRHIQTQNWFRVPLQSRMERDILVVDIPISHSGSESTSPKKILRLCTTHLESLWEREGEELRPHQLAQISALLKAPPTCVTQIIGGLVGGDMNHISPLDSASHKTGNVELYDVWEDTAPPPIPPRKPFQKDLTFGRAKANTWGYQSPGAKSRKRLDKFFYTGSVDTIALAEVQDLTGKIGRLGIGLKTKVKVWEDKTRLHLDKKSVLDGMYGSEAAYKEVDAWVSDHFGIAIGIRVH</sequence>
<name>A0A8H4W8T9_9HELO</name>
<dbReference type="Proteomes" id="UP000566819">
    <property type="component" value="Unassembled WGS sequence"/>
</dbReference>